<dbReference type="Gene3D" id="2.160.20.70">
    <property type="match status" value="1"/>
</dbReference>
<evidence type="ECO:0000259" key="4">
    <source>
        <dbReference type="PROSITE" id="PS51329"/>
    </source>
</evidence>
<dbReference type="OrthoDB" id="194775at2759"/>
<feature type="region of interest" description="Disordered" evidence="3">
    <location>
        <begin position="396"/>
        <end position="513"/>
    </location>
</feature>
<comment type="caution">
    <text evidence="5">The sequence shown here is derived from an EMBL/GenBank/DDBJ whole genome shotgun (WGS) entry which is preliminary data.</text>
</comment>
<comment type="similarity">
    <text evidence="1">Belongs to the TBCC family.</text>
</comment>
<dbReference type="InterPro" id="IPR039093">
    <property type="entry name" value="XRP2"/>
</dbReference>
<dbReference type="PROSITE" id="PS51329">
    <property type="entry name" value="C_CAP_COFACTOR_C"/>
    <property type="match status" value="1"/>
</dbReference>
<proteinExistence type="inferred from homology"/>
<evidence type="ECO:0000313" key="5">
    <source>
        <dbReference type="EMBL" id="KAG5507588.1"/>
    </source>
</evidence>
<dbReference type="EMBL" id="JAFJZO010000018">
    <property type="protein sequence ID" value="KAG5507588.1"/>
    <property type="molecule type" value="Genomic_DNA"/>
</dbReference>
<dbReference type="GO" id="GO:0006892">
    <property type="term" value="P:post-Golgi vesicle-mediated transport"/>
    <property type="evidence" value="ECO:0007669"/>
    <property type="project" value="TreeGrafter"/>
</dbReference>
<dbReference type="AlphaFoldDB" id="A0A836IRY8"/>
<dbReference type="InterPro" id="IPR012945">
    <property type="entry name" value="Tubulin-bd_cofactor_C_dom"/>
</dbReference>
<feature type="compositionally biased region" description="Acidic residues" evidence="3">
    <location>
        <begin position="489"/>
        <end position="513"/>
    </location>
</feature>
<dbReference type="RefSeq" id="XP_067757903.1">
    <property type="nucleotide sequence ID" value="XM_067902486.1"/>
</dbReference>
<dbReference type="Pfam" id="PF07986">
    <property type="entry name" value="TBCC"/>
    <property type="match status" value="1"/>
</dbReference>
<evidence type="ECO:0000256" key="2">
    <source>
        <dbReference type="ARBA" id="ARBA00022741"/>
    </source>
</evidence>
<feature type="compositionally biased region" description="Low complexity" evidence="3">
    <location>
        <begin position="413"/>
        <end position="433"/>
    </location>
</feature>
<keyword evidence="2" id="KW-0547">Nucleotide-binding</keyword>
<dbReference type="GeneID" id="94292563"/>
<dbReference type="GO" id="GO:0005929">
    <property type="term" value="C:cilium"/>
    <property type="evidence" value="ECO:0007669"/>
    <property type="project" value="TreeGrafter"/>
</dbReference>
<name>A0A836IRY8_9TRYP</name>
<protein>
    <recommendedName>
        <fullName evidence="4">C-CAP/cofactor C-like domain-containing protein</fullName>
    </recommendedName>
</protein>
<feature type="compositionally biased region" description="Acidic residues" evidence="3">
    <location>
        <begin position="402"/>
        <end position="412"/>
    </location>
</feature>
<dbReference type="GO" id="GO:1990075">
    <property type="term" value="C:periciliary membrane compartment"/>
    <property type="evidence" value="ECO:0007669"/>
    <property type="project" value="TreeGrafter"/>
</dbReference>
<evidence type="ECO:0000256" key="1">
    <source>
        <dbReference type="ARBA" id="ARBA00008848"/>
    </source>
</evidence>
<keyword evidence="6" id="KW-1185">Reference proteome</keyword>
<dbReference type="InterPro" id="IPR006599">
    <property type="entry name" value="CARP_motif"/>
</dbReference>
<evidence type="ECO:0000256" key="3">
    <source>
        <dbReference type="SAM" id="MobiDB-lite"/>
    </source>
</evidence>
<sequence length="513" mass="55920">MASSDVAHTERVIREKLEASGQYGKMRAMIMEAALQTVSNGTDLLQPSVFCPTAELTNAKRNGVLELSLVQEYLQYLGLQYTSRVLELEAGLHEVPLRTGAELQQQLHVTADNQSGPCLSVLVHGEAAGRMPSTAVDAGRAFLAGDDVDDAASDHNQPGGEDTTYFISKWRNRHFMRHNQVSGQQVQLEYLMDCHTVVLDELDSMTVDDCEGGELVIAACEGSVFLRNCKNMTLHVACKQLRTRDCENIKLYIFTSTDPVVEMSHHISFYPFHLRLPALQRLFAEARLDPGANRFVHVYDFTPEESQLPQPHFDVHFPEHCLLMEDRYAEYGVPECPPEIESLLSLRLMPAASSESGKNKSYDIRTGSKAWAQTDSTPASVLPAAGVGAGASVSAMAKAYSDDDEEDEEMASDNDQSSSSVPQSSSASTASSSKAKDDFPPKGELPRQSAMQRVGQPPTLAPLAAPIAGAGAAANVATPGGIDNQDYSSFDDDDDLDGDLDDEYKVDEDEDDF</sequence>
<accession>A0A836IRY8</accession>
<evidence type="ECO:0000313" key="6">
    <source>
        <dbReference type="Proteomes" id="UP000674318"/>
    </source>
</evidence>
<dbReference type="Gene3D" id="1.20.960.40">
    <property type="match status" value="1"/>
</dbReference>
<dbReference type="PANTHER" id="PTHR15440">
    <property type="entry name" value="XRP2 PROTEIN"/>
    <property type="match status" value="1"/>
</dbReference>
<dbReference type="InterPro" id="IPR017901">
    <property type="entry name" value="C-CAP_CF_C-like"/>
</dbReference>
<dbReference type="SMART" id="SM00673">
    <property type="entry name" value="CARP"/>
    <property type="match status" value="2"/>
</dbReference>
<dbReference type="KEGG" id="phet:94292563"/>
<feature type="compositionally biased region" description="Basic and acidic residues" evidence="3">
    <location>
        <begin position="434"/>
        <end position="445"/>
    </location>
</feature>
<dbReference type="InterPro" id="IPR016098">
    <property type="entry name" value="CAP/MinC_C"/>
</dbReference>
<dbReference type="GO" id="GO:0005096">
    <property type="term" value="F:GTPase activator activity"/>
    <property type="evidence" value="ECO:0007669"/>
    <property type="project" value="InterPro"/>
</dbReference>
<dbReference type="PANTHER" id="PTHR15440:SF0">
    <property type="entry name" value="PROTEIN XRP2"/>
    <property type="match status" value="1"/>
</dbReference>
<gene>
    <name evidence="5" type="ORF">JKF63_06537</name>
</gene>
<dbReference type="Proteomes" id="UP000674318">
    <property type="component" value="Unassembled WGS sequence"/>
</dbReference>
<dbReference type="GO" id="GO:0000166">
    <property type="term" value="F:nucleotide binding"/>
    <property type="evidence" value="ECO:0007669"/>
    <property type="project" value="UniProtKB-KW"/>
</dbReference>
<feature type="compositionally biased region" description="Low complexity" evidence="3">
    <location>
        <begin position="455"/>
        <end position="481"/>
    </location>
</feature>
<organism evidence="5 6">
    <name type="scientific">Porcisia hertigi</name>
    <dbReference type="NCBI Taxonomy" id="2761500"/>
    <lineage>
        <taxon>Eukaryota</taxon>
        <taxon>Discoba</taxon>
        <taxon>Euglenozoa</taxon>
        <taxon>Kinetoplastea</taxon>
        <taxon>Metakinetoplastina</taxon>
        <taxon>Trypanosomatida</taxon>
        <taxon>Trypanosomatidae</taxon>
        <taxon>Leishmaniinae</taxon>
        <taxon>Porcisia</taxon>
    </lineage>
</organism>
<feature type="domain" description="C-CAP/cofactor C-like" evidence="4">
    <location>
        <begin position="152"/>
        <end position="303"/>
    </location>
</feature>
<reference evidence="5 6" key="1">
    <citation type="submission" date="2021-02" db="EMBL/GenBank/DDBJ databases">
        <title>Porcisia hertigi Genome sequencing and assembly.</title>
        <authorList>
            <person name="Almutairi H."/>
            <person name="Gatherer D."/>
        </authorList>
    </citation>
    <scope>NUCLEOTIDE SEQUENCE [LARGE SCALE GENOMIC DNA]</scope>
    <source>
        <strain evidence="5 6">C119</strain>
    </source>
</reference>